<protein>
    <submittedName>
        <fullName evidence="2">Uncharacterized protein</fullName>
    </submittedName>
</protein>
<name>A0AAV7X7C2_9NEOP</name>
<dbReference type="Proteomes" id="UP001075354">
    <property type="component" value="Chromosome 13"/>
</dbReference>
<keyword evidence="3" id="KW-1185">Reference proteome</keyword>
<reference evidence="2" key="1">
    <citation type="submission" date="2022-12" db="EMBL/GenBank/DDBJ databases">
        <title>Chromosome-level genome assembly of the bean flower thrips Megalurothrips usitatus.</title>
        <authorList>
            <person name="Ma L."/>
            <person name="Liu Q."/>
            <person name="Li H."/>
            <person name="Cai W."/>
        </authorList>
    </citation>
    <scope>NUCLEOTIDE SEQUENCE</scope>
    <source>
        <strain evidence="2">Cailab_2022a</strain>
    </source>
</reference>
<organism evidence="2 3">
    <name type="scientific">Megalurothrips usitatus</name>
    <name type="common">bean blossom thrips</name>
    <dbReference type="NCBI Taxonomy" id="439358"/>
    <lineage>
        <taxon>Eukaryota</taxon>
        <taxon>Metazoa</taxon>
        <taxon>Ecdysozoa</taxon>
        <taxon>Arthropoda</taxon>
        <taxon>Hexapoda</taxon>
        <taxon>Insecta</taxon>
        <taxon>Pterygota</taxon>
        <taxon>Neoptera</taxon>
        <taxon>Paraneoptera</taxon>
        <taxon>Thysanoptera</taxon>
        <taxon>Terebrantia</taxon>
        <taxon>Thripoidea</taxon>
        <taxon>Thripidae</taxon>
        <taxon>Megalurothrips</taxon>
    </lineage>
</organism>
<evidence type="ECO:0000313" key="3">
    <source>
        <dbReference type="Proteomes" id="UP001075354"/>
    </source>
</evidence>
<proteinExistence type="predicted"/>
<accession>A0AAV7X7C2</accession>
<feature type="region of interest" description="Disordered" evidence="1">
    <location>
        <begin position="162"/>
        <end position="184"/>
    </location>
</feature>
<feature type="region of interest" description="Disordered" evidence="1">
    <location>
        <begin position="105"/>
        <end position="126"/>
    </location>
</feature>
<dbReference type="EMBL" id="JAPTSV010000013">
    <property type="protein sequence ID" value="KAJ1521829.1"/>
    <property type="molecule type" value="Genomic_DNA"/>
</dbReference>
<dbReference type="AlphaFoldDB" id="A0AAV7X7C2"/>
<sequence length="233" mass="24369">MRVATNPNVTDEAPLTRLLTCGPRRTRHHPVLLWSLSVVPALCGPEAPCLVMTLTTKPAAAGAEHAAVSMRVVVEAITSVPAGEDVDIAVSVKGCDVLHRDVLDAHNPSVSHGPESQRGGLSELTGSPAPLNRLGLAVEDGAFLRYEDPQAGAGDVVLPASGAQSAPATPNGHGTRRTTTHQVCGKESRDLRAVSRLTTVTLVAAEGEDWRDAVLRLCSAVNDLDIALDYGDV</sequence>
<comment type="caution">
    <text evidence="2">The sequence shown here is derived from an EMBL/GenBank/DDBJ whole genome shotgun (WGS) entry which is preliminary data.</text>
</comment>
<evidence type="ECO:0000313" key="2">
    <source>
        <dbReference type="EMBL" id="KAJ1521829.1"/>
    </source>
</evidence>
<gene>
    <name evidence="2" type="ORF">ONE63_003464</name>
</gene>
<evidence type="ECO:0000256" key="1">
    <source>
        <dbReference type="SAM" id="MobiDB-lite"/>
    </source>
</evidence>